<dbReference type="InterPro" id="IPR016064">
    <property type="entry name" value="NAD/diacylglycerol_kinase_sf"/>
</dbReference>
<keyword evidence="5" id="KW-0012">Acyltransferase</keyword>
<dbReference type="GO" id="GO:0005783">
    <property type="term" value="C:endoplasmic reticulum"/>
    <property type="evidence" value="ECO:0007669"/>
    <property type="project" value="TreeGrafter"/>
</dbReference>
<comment type="similarity">
    <text evidence="2">Belongs to the class-II pyridoxal-phosphate-dependent aminotransferase family.</text>
</comment>
<dbReference type="InterPro" id="IPR050087">
    <property type="entry name" value="AON_synthase_class-II"/>
</dbReference>
<dbReference type="GO" id="GO:0016020">
    <property type="term" value="C:membrane"/>
    <property type="evidence" value="ECO:0007669"/>
    <property type="project" value="GOC"/>
</dbReference>
<organism evidence="7 8">
    <name type="scientific">Saponaria officinalis</name>
    <name type="common">Common soapwort</name>
    <name type="synonym">Lychnis saponaria</name>
    <dbReference type="NCBI Taxonomy" id="3572"/>
    <lineage>
        <taxon>Eukaryota</taxon>
        <taxon>Viridiplantae</taxon>
        <taxon>Streptophyta</taxon>
        <taxon>Embryophyta</taxon>
        <taxon>Tracheophyta</taxon>
        <taxon>Spermatophyta</taxon>
        <taxon>Magnoliopsida</taxon>
        <taxon>eudicotyledons</taxon>
        <taxon>Gunneridae</taxon>
        <taxon>Pentapetalae</taxon>
        <taxon>Caryophyllales</taxon>
        <taxon>Caryophyllaceae</taxon>
        <taxon>Caryophylleae</taxon>
        <taxon>Saponaria</taxon>
    </lineage>
</organism>
<dbReference type="GO" id="GO:0046512">
    <property type="term" value="P:sphingosine biosynthetic process"/>
    <property type="evidence" value="ECO:0007669"/>
    <property type="project" value="TreeGrafter"/>
</dbReference>
<sequence length="177" mass="19258">MGHALASDGGFCTGNLRAIDHQRLSSSGYVFSASLPPYLATAAISAIDVLEDNPNLTAKLKENVALLWAGHCVKWQHKIDGFCLWLQDVPSLISYAGLADRSYIFLLISMVYDLSNVKPNELVKYGLGCLEQLSKHDPVAKHIREKLRVVVAGGDGTIGWVLGSLGELHKEGSIFHD</sequence>
<dbReference type="SUPFAM" id="SSF111331">
    <property type="entry name" value="NAD kinase/diacylglycerol kinase-like"/>
    <property type="match status" value="1"/>
</dbReference>
<accession>A0AAW1N7S3</accession>
<dbReference type="InterPro" id="IPR015424">
    <property type="entry name" value="PyrdxlP-dep_Trfase"/>
</dbReference>
<reference evidence="7" key="1">
    <citation type="submission" date="2024-03" db="EMBL/GenBank/DDBJ databases">
        <title>WGS assembly of Saponaria officinalis var. Norfolk2.</title>
        <authorList>
            <person name="Jenkins J."/>
            <person name="Shu S."/>
            <person name="Grimwood J."/>
            <person name="Barry K."/>
            <person name="Goodstein D."/>
            <person name="Schmutz J."/>
            <person name="Leebens-Mack J."/>
            <person name="Osbourn A."/>
        </authorList>
    </citation>
    <scope>NUCLEOTIDE SEQUENCE [LARGE SCALE GENOMIC DNA]</scope>
    <source>
        <strain evidence="7">JIC</strain>
    </source>
</reference>
<dbReference type="SUPFAM" id="SSF53383">
    <property type="entry name" value="PLP-dependent transferases"/>
    <property type="match status" value="1"/>
</dbReference>
<dbReference type="GO" id="GO:0016301">
    <property type="term" value="F:kinase activity"/>
    <property type="evidence" value="ECO:0007669"/>
    <property type="project" value="InterPro"/>
</dbReference>
<dbReference type="Proteomes" id="UP001443914">
    <property type="component" value="Unassembled WGS sequence"/>
</dbReference>
<dbReference type="GO" id="GO:0004758">
    <property type="term" value="F:serine C-palmitoyltransferase activity"/>
    <property type="evidence" value="ECO:0007669"/>
    <property type="project" value="TreeGrafter"/>
</dbReference>
<evidence type="ECO:0000256" key="5">
    <source>
        <dbReference type="ARBA" id="ARBA00023315"/>
    </source>
</evidence>
<evidence type="ECO:0000259" key="6">
    <source>
        <dbReference type="Pfam" id="PF00781"/>
    </source>
</evidence>
<protein>
    <recommendedName>
        <fullName evidence="6">DAGKc domain-containing protein</fullName>
    </recommendedName>
</protein>
<keyword evidence="8" id="KW-1185">Reference proteome</keyword>
<dbReference type="EMBL" id="JBDFQZ010000001">
    <property type="protein sequence ID" value="KAK9757254.1"/>
    <property type="molecule type" value="Genomic_DNA"/>
</dbReference>
<gene>
    <name evidence="7" type="ORF">RND81_01G152000</name>
</gene>
<dbReference type="Gene3D" id="3.40.640.10">
    <property type="entry name" value="Type I PLP-dependent aspartate aminotransferase-like (Major domain)"/>
    <property type="match status" value="1"/>
</dbReference>
<evidence type="ECO:0000256" key="4">
    <source>
        <dbReference type="ARBA" id="ARBA00022898"/>
    </source>
</evidence>
<dbReference type="InterPro" id="IPR015421">
    <property type="entry name" value="PyrdxlP-dep_Trfase_major"/>
</dbReference>
<dbReference type="PANTHER" id="PTHR13693:SF2">
    <property type="entry name" value="SERINE PALMITOYLTRANSFERASE 1"/>
    <property type="match status" value="1"/>
</dbReference>
<dbReference type="InterPro" id="IPR001206">
    <property type="entry name" value="Diacylglycerol_kinase_cat_dom"/>
</dbReference>
<feature type="domain" description="DAGKc" evidence="6">
    <location>
        <begin position="138"/>
        <end position="169"/>
    </location>
</feature>
<dbReference type="PANTHER" id="PTHR13693">
    <property type="entry name" value="CLASS II AMINOTRANSFERASE/8-AMINO-7-OXONONANOATE SYNTHASE"/>
    <property type="match status" value="1"/>
</dbReference>
<evidence type="ECO:0000256" key="2">
    <source>
        <dbReference type="ARBA" id="ARBA00008392"/>
    </source>
</evidence>
<proteinExistence type="inferred from homology"/>
<dbReference type="GO" id="GO:0046513">
    <property type="term" value="P:ceramide biosynthetic process"/>
    <property type="evidence" value="ECO:0007669"/>
    <property type="project" value="TreeGrafter"/>
</dbReference>
<dbReference type="AlphaFoldDB" id="A0AAW1N7S3"/>
<dbReference type="Pfam" id="PF00781">
    <property type="entry name" value="DAGK_cat"/>
    <property type="match status" value="1"/>
</dbReference>
<evidence type="ECO:0000256" key="3">
    <source>
        <dbReference type="ARBA" id="ARBA00022679"/>
    </source>
</evidence>
<comment type="cofactor">
    <cofactor evidence="1">
        <name>pyridoxal 5'-phosphate</name>
        <dbReference type="ChEBI" id="CHEBI:597326"/>
    </cofactor>
</comment>
<evidence type="ECO:0000256" key="1">
    <source>
        <dbReference type="ARBA" id="ARBA00001933"/>
    </source>
</evidence>
<keyword evidence="3" id="KW-0808">Transferase</keyword>
<dbReference type="Gene3D" id="3.90.1150.10">
    <property type="entry name" value="Aspartate Aminotransferase, domain 1"/>
    <property type="match status" value="1"/>
</dbReference>
<name>A0AAW1N7S3_SAPOF</name>
<evidence type="ECO:0000313" key="8">
    <source>
        <dbReference type="Proteomes" id="UP001443914"/>
    </source>
</evidence>
<evidence type="ECO:0000313" key="7">
    <source>
        <dbReference type="EMBL" id="KAK9757254.1"/>
    </source>
</evidence>
<keyword evidence="4" id="KW-0663">Pyridoxal phosphate</keyword>
<comment type="caution">
    <text evidence="7">The sequence shown here is derived from an EMBL/GenBank/DDBJ whole genome shotgun (WGS) entry which is preliminary data.</text>
</comment>
<dbReference type="InterPro" id="IPR015422">
    <property type="entry name" value="PyrdxlP-dep_Trfase_small"/>
</dbReference>